<dbReference type="PRINTS" id="PR00987">
    <property type="entry name" value="TRNASYNTHGLU"/>
</dbReference>
<dbReference type="EC" id="6.1.1.17" evidence="2"/>
<reference evidence="12 13" key="1">
    <citation type="journal article" date="2023" name="G3 (Bethesda)">
        <title>A high-quality reference genome for the fission yeast Schizosaccharomyces osmophilus.</title>
        <authorList>
            <person name="Jia G.S."/>
            <person name="Zhang W.C."/>
            <person name="Liang Y."/>
            <person name="Liu X.H."/>
            <person name="Rhind N."/>
            <person name="Pidoux A."/>
            <person name="Brysch-Herzberg M."/>
            <person name="Du L.L."/>
        </authorList>
    </citation>
    <scope>NUCLEOTIDE SEQUENCE [LARGE SCALE GENOMIC DNA]</scope>
    <source>
        <strain evidence="12 13">CBS 15793</strain>
    </source>
</reference>
<proteinExistence type="inferred from homology"/>
<feature type="domain" description="Glutamyl/glutaminyl-tRNA synthetase class Ib catalytic" evidence="10">
    <location>
        <begin position="146"/>
        <end position="321"/>
    </location>
</feature>
<dbReference type="HAMAP" id="MF_00022">
    <property type="entry name" value="Glu_tRNA_synth_type1"/>
    <property type="match status" value="1"/>
</dbReference>
<gene>
    <name evidence="12" type="primary">mse1</name>
    <name evidence="12" type="ORF">SOMG_03272</name>
</gene>
<keyword evidence="5 9" id="KW-0067">ATP-binding</keyword>
<dbReference type="InterPro" id="IPR004527">
    <property type="entry name" value="Glu-tRNA-ligase_bac/mito"/>
</dbReference>
<dbReference type="InterPro" id="IPR000924">
    <property type="entry name" value="Glu/Gln-tRNA-synth"/>
</dbReference>
<evidence type="ECO:0000256" key="3">
    <source>
        <dbReference type="ARBA" id="ARBA00022598"/>
    </source>
</evidence>
<dbReference type="PANTHER" id="PTHR43311:SF2">
    <property type="entry name" value="GLUTAMATE--TRNA LIGASE, MITOCHONDRIAL-RELATED"/>
    <property type="match status" value="1"/>
</dbReference>
<dbReference type="SUPFAM" id="SSF52374">
    <property type="entry name" value="Nucleotidylyl transferase"/>
    <property type="match status" value="1"/>
</dbReference>
<dbReference type="Proteomes" id="UP001212411">
    <property type="component" value="Chromosome 2"/>
</dbReference>
<evidence type="ECO:0000313" key="13">
    <source>
        <dbReference type="Proteomes" id="UP001212411"/>
    </source>
</evidence>
<dbReference type="InterPro" id="IPR033910">
    <property type="entry name" value="GluRS_core"/>
</dbReference>
<evidence type="ECO:0000256" key="1">
    <source>
        <dbReference type="ARBA" id="ARBA00007894"/>
    </source>
</evidence>
<keyword evidence="6 9" id="KW-0648">Protein biosynthesis</keyword>
<evidence type="ECO:0000259" key="11">
    <source>
        <dbReference type="Pfam" id="PF19269"/>
    </source>
</evidence>
<evidence type="ECO:0000256" key="2">
    <source>
        <dbReference type="ARBA" id="ARBA00012835"/>
    </source>
</evidence>
<dbReference type="Gene3D" id="1.10.10.350">
    <property type="match status" value="1"/>
</dbReference>
<dbReference type="SUPFAM" id="SSF48163">
    <property type="entry name" value="An anticodon-binding domain of class I aminoacyl-tRNA synthetases"/>
    <property type="match status" value="1"/>
</dbReference>
<dbReference type="InterPro" id="IPR008925">
    <property type="entry name" value="aa_tRNA-synth_I_cd-bd_sf"/>
</dbReference>
<feature type="domain" description="Aminoacyl-tRNA synthetase class I anticodon-binding" evidence="11">
    <location>
        <begin position="349"/>
        <end position="483"/>
    </location>
</feature>
<evidence type="ECO:0000259" key="10">
    <source>
        <dbReference type="Pfam" id="PF00749"/>
    </source>
</evidence>
<dbReference type="Pfam" id="PF00749">
    <property type="entry name" value="tRNA-synt_1c"/>
    <property type="match status" value="2"/>
</dbReference>
<dbReference type="InterPro" id="IPR045462">
    <property type="entry name" value="aa-tRNA-synth_I_cd-bd"/>
</dbReference>
<dbReference type="Pfam" id="PF19269">
    <property type="entry name" value="Anticodon_2"/>
    <property type="match status" value="1"/>
</dbReference>
<accession>A0AAE9WEM6</accession>
<dbReference type="GO" id="GO:0005739">
    <property type="term" value="C:mitochondrion"/>
    <property type="evidence" value="ECO:0007669"/>
    <property type="project" value="TreeGrafter"/>
</dbReference>
<dbReference type="GeneID" id="80876752"/>
<organism evidence="12 13">
    <name type="scientific">Schizosaccharomyces osmophilus</name>
    <dbReference type="NCBI Taxonomy" id="2545709"/>
    <lineage>
        <taxon>Eukaryota</taxon>
        <taxon>Fungi</taxon>
        <taxon>Dikarya</taxon>
        <taxon>Ascomycota</taxon>
        <taxon>Taphrinomycotina</taxon>
        <taxon>Schizosaccharomycetes</taxon>
        <taxon>Schizosaccharomycetales</taxon>
        <taxon>Schizosaccharomycetaceae</taxon>
        <taxon>Schizosaccharomyces</taxon>
    </lineage>
</organism>
<name>A0AAE9WEM6_9SCHI</name>
<evidence type="ECO:0000256" key="7">
    <source>
        <dbReference type="ARBA" id="ARBA00023146"/>
    </source>
</evidence>
<dbReference type="GO" id="GO:0000049">
    <property type="term" value="F:tRNA binding"/>
    <property type="evidence" value="ECO:0007669"/>
    <property type="project" value="InterPro"/>
</dbReference>
<sequence>MLSSYTKSRYAITNIQNLFKNQKYIRSISTTVRTRFAPSPTGFLHLGSLRTALFNYLWAKKCNGEFIVRLEDTDQKRKVNNSEQSIYDLLQTFGLQWDEGPITGGPFGPYEQSKRLHIYSEYISKLLASGKAYKYYDECSTLSPKTDKTPYVVRFCSQEGATSFVDTVYGKITIKNNTPKVLSDDFVILKSDGYPTYHFANVVDDHLMGVTHVIRGEEWIPSTPKHIQLYKAFQWQPPTYSHIPLLTNPDGSKLSKRQNDAHVTSLLERGFEPMAILNFLALMGWSSRQKSDIIPLPQLLEVFSIDRLTKGSCIVALEKLQFLNKHYLRERMTDPVQLDQIVEEMQKGLKKKYPNSLSRISDSAYVRRCLLLLHNRIRTLPEFIDLCAYFFEDPLQNTIHHKLTSTTNVPMLLSRLLHDLQACSWQSLTLQTVLKDTSSAFGLPLGKLQSLIRQILCGSIPGANLADTIHILGRDTTLHRIEAYKKTIY</sequence>
<dbReference type="EMBL" id="CP115612">
    <property type="protein sequence ID" value="WBW73343.1"/>
    <property type="molecule type" value="Genomic_DNA"/>
</dbReference>
<keyword evidence="4 9" id="KW-0547">Nucleotide-binding</keyword>
<dbReference type="InterPro" id="IPR014729">
    <property type="entry name" value="Rossmann-like_a/b/a_fold"/>
</dbReference>
<keyword evidence="13" id="KW-1185">Reference proteome</keyword>
<dbReference type="RefSeq" id="XP_056037586.1">
    <property type="nucleotide sequence ID" value="XM_056182063.1"/>
</dbReference>
<dbReference type="PANTHER" id="PTHR43311">
    <property type="entry name" value="GLUTAMATE--TRNA LIGASE"/>
    <property type="match status" value="1"/>
</dbReference>
<dbReference type="CDD" id="cd00808">
    <property type="entry name" value="GluRS_core"/>
    <property type="match status" value="1"/>
</dbReference>
<evidence type="ECO:0000256" key="6">
    <source>
        <dbReference type="ARBA" id="ARBA00022917"/>
    </source>
</evidence>
<keyword evidence="7 9" id="KW-0030">Aminoacyl-tRNA synthetase</keyword>
<dbReference type="InterPro" id="IPR049940">
    <property type="entry name" value="GluQ/Sye"/>
</dbReference>
<dbReference type="GO" id="GO:0008270">
    <property type="term" value="F:zinc ion binding"/>
    <property type="evidence" value="ECO:0007669"/>
    <property type="project" value="InterPro"/>
</dbReference>
<evidence type="ECO:0000256" key="5">
    <source>
        <dbReference type="ARBA" id="ARBA00022840"/>
    </source>
</evidence>
<dbReference type="InterPro" id="IPR020058">
    <property type="entry name" value="Glu/Gln-tRNA-synth_Ib_cat-dom"/>
</dbReference>
<keyword evidence="3 9" id="KW-0436">Ligase</keyword>
<evidence type="ECO:0000256" key="9">
    <source>
        <dbReference type="RuleBase" id="RU363037"/>
    </source>
</evidence>
<dbReference type="AlphaFoldDB" id="A0AAE9WEM6"/>
<protein>
    <recommendedName>
        <fullName evidence="2">glutamate--tRNA ligase</fullName>
        <ecNumber evidence="2">6.1.1.17</ecNumber>
    </recommendedName>
    <alternativeName>
        <fullName evidence="8">Glutamyl-tRNA synthetase</fullName>
    </alternativeName>
</protein>
<dbReference type="GO" id="GO:0005524">
    <property type="term" value="F:ATP binding"/>
    <property type="evidence" value="ECO:0007669"/>
    <property type="project" value="UniProtKB-KW"/>
</dbReference>
<evidence type="ECO:0000256" key="4">
    <source>
        <dbReference type="ARBA" id="ARBA00022741"/>
    </source>
</evidence>
<dbReference type="Gene3D" id="3.40.50.620">
    <property type="entry name" value="HUPs"/>
    <property type="match status" value="2"/>
</dbReference>
<dbReference type="InterPro" id="IPR020751">
    <property type="entry name" value="aa-tRNA-synth_I_codon-bd_sub2"/>
</dbReference>
<evidence type="ECO:0000256" key="8">
    <source>
        <dbReference type="ARBA" id="ARBA00030865"/>
    </source>
</evidence>
<comment type="similarity">
    <text evidence="1">Belongs to the class-I aminoacyl-tRNA synthetase family. Glutamate--tRNA ligase type 1 subfamily.</text>
</comment>
<feature type="domain" description="Glutamyl/glutaminyl-tRNA synthetase class Ib catalytic" evidence="10">
    <location>
        <begin position="32"/>
        <end position="139"/>
    </location>
</feature>
<dbReference type="GO" id="GO:0004818">
    <property type="term" value="F:glutamate-tRNA ligase activity"/>
    <property type="evidence" value="ECO:0007669"/>
    <property type="project" value="UniProtKB-EC"/>
</dbReference>
<evidence type="ECO:0000313" key="12">
    <source>
        <dbReference type="EMBL" id="WBW73343.1"/>
    </source>
</evidence>
<dbReference type="KEGG" id="som:SOMG_03272"/>
<dbReference type="GO" id="GO:0006424">
    <property type="term" value="P:glutamyl-tRNA aminoacylation"/>
    <property type="evidence" value="ECO:0007669"/>
    <property type="project" value="InterPro"/>
</dbReference>